<dbReference type="AlphaFoldDB" id="A0A926I117"/>
<proteinExistence type="predicted"/>
<feature type="region of interest" description="Disordered" evidence="2">
    <location>
        <begin position="154"/>
        <end position="187"/>
    </location>
</feature>
<organism evidence="3 4">
    <name type="scientific">Bianquea renquensis</name>
    <dbReference type="NCBI Taxonomy" id="2763661"/>
    <lineage>
        <taxon>Bacteria</taxon>
        <taxon>Bacillati</taxon>
        <taxon>Bacillota</taxon>
        <taxon>Clostridia</taxon>
        <taxon>Eubacteriales</taxon>
        <taxon>Bianqueaceae</taxon>
        <taxon>Bianquea</taxon>
    </lineage>
</organism>
<keyword evidence="1" id="KW-0175">Coiled coil</keyword>
<dbReference type="EMBL" id="JACRSQ010000003">
    <property type="protein sequence ID" value="MBC8542511.1"/>
    <property type="molecule type" value="Genomic_DNA"/>
</dbReference>
<feature type="region of interest" description="Disordered" evidence="2">
    <location>
        <begin position="16"/>
        <end position="62"/>
    </location>
</feature>
<name>A0A926I117_9FIRM</name>
<sequence length="187" mass="21452">MYRFQDPLYLHITPFYEADGGAAGGGDGGQAAGRGDDHDVKSKDGDNGQEKPEEKKYTQRDVDEVVKKRLARERRKWQRETEKLKNAQNVDVSDLEALRQKAEAAEQKALVYERREMVRDKGVRGKMMEYVIFEVEKRVTDEFEFHEALQQFLQENPEFTEETAMRKSTTGMRHGSSGEKYGVSVAP</sequence>
<keyword evidence="4" id="KW-1185">Reference proteome</keyword>
<protein>
    <submittedName>
        <fullName evidence="3">Uncharacterized protein</fullName>
    </submittedName>
</protein>
<feature type="coiled-coil region" evidence="1">
    <location>
        <begin position="67"/>
        <end position="115"/>
    </location>
</feature>
<evidence type="ECO:0000256" key="2">
    <source>
        <dbReference type="SAM" id="MobiDB-lite"/>
    </source>
</evidence>
<evidence type="ECO:0000313" key="3">
    <source>
        <dbReference type="EMBL" id="MBC8542511.1"/>
    </source>
</evidence>
<dbReference type="RefSeq" id="WP_177714361.1">
    <property type="nucleotide sequence ID" value="NZ_JACRSQ010000003.1"/>
</dbReference>
<gene>
    <name evidence="3" type="ORF">H8730_02980</name>
</gene>
<dbReference type="Proteomes" id="UP000657006">
    <property type="component" value="Unassembled WGS sequence"/>
</dbReference>
<reference evidence="3" key="1">
    <citation type="submission" date="2020-08" db="EMBL/GenBank/DDBJ databases">
        <title>Genome public.</title>
        <authorList>
            <person name="Liu C."/>
            <person name="Sun Q."/>
        </authorList>
    </citation>
    <scope>NUCLEOTIDE SEQUENCE</scope>
    <source>
        <strain evidence="3">NSJ-32</strain>
    </source>
</reference>
<accession>A0A926I117</accession>
<feature type="compositionally biased region" description="Gly residues" evidence="2">
    <location>
        <begin position="21"/>
        <end position="32"/>
    </location>
</feature>
<evidence type="ECO:0000313" key="4">
    <source>
        <dbReference type="Proteomes" id="UP000657006"/>
    </source>
</evidence>
<evidence type="ECO:0000256" key="1">
    <source>
        <dbReference type="SAM" id="Coils"/>
    </source>
</evidence>
<feature type="compositionally biased region" description="Basic and acidic residues" evidence="2">
    <location>
        <begin position="34"/>
        <end position="62"/>
    </location>
</feature>
<comment type="caution">
    <text evidence="3">The sequence shown here is derived from an EMBL/GenBank/DDBJ whole genome shotgun (WGS) entry which is preliminary data.</text>
</comment>